<feature type="transmembrane region" description="Helical" evidence="1">
    <location>
        <begin position="121"/>
        <end position="142"/>
    </location>
</feature>
<feature type="transmembrane region" description="Helical" evidence="1">
    <location>
        <begin position="154"/>
        <end position="176"/>
    </location>
</feature>
<feature type="transmembrane region" description="Helical" evidence="1">
    <location>
        <begin position="7"/>
        <end position="24"/>
    </location>
</feature>
<keyword evidence="3" id="KW-1185">Reference proteome</keyword>
<dbReference type="Proteomes" id="UP000032431">
    <property type="component" value="Chromosome I"/>
</dbReference>
<reference evidence="3" key="1">
    <citation type="submission" date="2014-07" db="EMBL/GenBank/DDBJ databases">
        <authorList>
            <person name="Wibberg D."/>
        </authorList>
    </citation>
    <scope>NUCLEOTIDE SEQUENCE [LARGE SCALE GENOMIC DNA]</scope>
    <source>
        <strain evidence="3">DG5</strain>
    </source>
</reference>
<name>A0A078KP77_9FIRM</name>
<sequence length="188" mass="20655">MNQKTLRLVETGVLIALAIALSNVKLYHMPYGGSVTLCSMLPVMLISYRHGVKWGLGSAFAYSLVHMFISMFVYGDLLSWGLTAQALIASIFLDYVLAFTSLGLAGIFGTKLWQYMGGMSFAVALRYLFHVISGVAIFGSALPENFSNPLIYSIVYNSFLIPELALCLIMGALLYVPLKKYISITKNV</sequence>
<dbReference type="OrthoDB" id="9795813at2"/>
<evidence type="ECO:0000313" key="3">
    <source>
        <dbReference type="Proteomes" id="UP000032431"/>
    </source>
</evidence>
<organism evidence="2 3">
    <name type="scientific">[Clostridium] cellulosi</name>
    <dbReference type="NCBI Taxonomy" id="29343"/>
    <lineage>
        <taxon>Bacteria</taxon>
        <taxon>Bacillati</taxon>
        <taxon>Bacillota</taxon>
        <taxon>Clostridia</taxon>
        <taxon>Eubacteriales</taxon>
        <taxon>Oscillospiraceae</taxon>
        <taxon>Oscillospiraceae incertae sedis</taxon>
    </lineage>
</organism>
<proteinExistence type="predicted"/>
<keyword evidence="1" id="KW-1133">Transmembrane helix</keyword>
<feature type="transmembrane region" description="Helical" evidence="1">
    <location>
        <begin position="86"/>
        <end position="109"/>
    </location>
</feature>
<dbReference type="PATRIC" id="fig|29343.3.peg.1210"/>
<keyword evidence="1" id="KW-0812">Transmembrane</keyword>
<keyword evidence="1" id="KW-0472">Membrane</keyword>
<dbReference type="STRING" id="29343.CCDG5_1151"/>
<dbReference type="InterPro" id="IPR012651">
    <property type="entry name" value="Thia_Transptr_ThiT"/>
</dbReference>
<feature type="transmembrane region" description="Helical" evidence="1">
    <location>
        <begin position="55"/>
        <end position="74"/>
    </location>
</feature>
<dbReference type="KEGG" id="ccel:CCDG5_1151"/>
<dbReference type="GO" id="GO:0005886">
    <property type="term" value="C:plasma membrane"/>
    <property type="evidence" value="ECO:0007669"/>
    <property type="project" value="InterPro"/>
</dbReference>
<dbReference type="HOGENOM" id="CLU_090959_2_1_9"/>
<dbReference type="AlphaFoldDB" id="A0A078KP77"/>
<protein>
    <submittedName>
        <fullName evidence="2">Putative membrane protein</fullName>
    </submittedName>
</protein>
<feature type="transmembrane region" description="Helical" evidence="1">
    <location>
        <begin position="30"/>
        <end position="48"/>
    </location>
</feature>
<evidence type="ECO:0000313" key="2">
    <source>
        <dbReference type="EMBL" id="CDZ24268.1"/>
    </source>
</evidence>
<gene>
    <name evidence="2" type="ORF">CCDG5_1151</name>
</gene>
<dbReference type="EMBL" id="LM995447">
    <property type="protein sequence ID" value="CDZ24268.1"/>
    <property type="molecule type" value="Genomic_DNA"/>
</dbReference>
<accession>A0A078KP77</accession>
<dbReference type="Pfam" id="PF09515">
    <property type="entry name" value="Thia_YuaJ"/>
    <property type="match status" value="1"/>
</dbReference>
<dbReference type="GO" id="GO:0015234">
    <property type="term" value="F:thiamine transmembrane transporter activity"/>
    <property type="evidence" value="ECO:0007669"/>
    <property type="project" value="InterPro"/>
</dbReference>
<evidence type="ECO:0000256" key="1">
    <source>
        <dbReference type="SAM" id="Phobius"/>
    </source>
</evidence>
<dbReference type="Gene3D" id="1.10.1760.20">
    <property type="match status" value="1"/>
</dbReference>